<protein>
    <submittedName>
        <fullName evidence="1">Uncharacterized protein</fullName>
    </submittedName>
</protein>
<organism evidence="1">
    <name type="scientific">Anguilla anguilla</name>
    <name type="common">European freshwater eel</name>
    <name type="synonym">Muraena anguilla</name>
    <dbReference type="NCBI Taxonomy" id="7936"/>
    <lineage>
        <taxon>Eukaryota</taxon>
        <taxon>Metazoa</taxon>
        <taxon>Chordata</taxon>
        <taxon>Craniata</taxon>
        <taxon>Vertebrata</taxon>
        <taxon>Euteleostomi</taxon>
        <taxon>Actinopterygii</taxon>
        <taxon>Neopterygii</taxon>
        <taxon>Teleostei</taxon>
        <taxon>Anguilliformes</taxon>
        <taxon>Anguillidae</taxon>
        <taxon>Anguilla</taxon>
    </lineage>
</organism>
<accession>A0A0E9X467</accession>
<name>A0A0E9X467_ANGAN</name>
<evidence type="ECO:0000313" key="1">
    <source>
        <dbReference type="EMBL" id="JAH97374.1"/>
    </source>
</evidence>
<proteinExistence type="predicted"/>
<dbReference type="EMBL" id="GBXM01011203">
    <property type="protein sequence ID" value="JAH97374.1"/>
    <property type="molecule type" value="Transcribed_RNA"/>
</dbReference>
<dbReference type="AlphaFoldDB" id="A0A0E9X467"/>
<sequence>MQSCFYFLFSFERSAVVYQSKDIRLRSLLQHNSFLFGETPVHTLTCMKPQTEIIPLLQNIITCISAMYWIPKPHKSNGIPYTLHTLLGYILNTVPS</sequence>
<reference evidence="1" key="1">
    <citation type="submission" date="2014-11" db="EMBL/GenBank/DDBJ databases">
        <authorList>
            <person name="Amaro Gonzalez C."/>
        </authorList>
    </citation>
    <scope>NUCLEOTIDE SEQUENCE</scope>
</reference>
<reference evidence="1" key="2">
    <citation type="journal article" date="2015" name="Fish Shellfish Immunol.">
        <title>Early steps in the European eel (Anguilla anguilla)-Vibrio vulnificus interaction in the gills: Role of the RtxA13 toxin.</title>
        <authorList>
            <person name="Callol A."/>
            <person name="Pajuelo D."/>
            <person name="Ebbesson L."/>
            <person name="Teles M."/>
            <person name="MacKenzie S."/>
            <person name="Amaro C."/>
        </authorList>
    </citation>
    <scope>NUCLEOTIDE SEQUENCE</scope>
</reference>